<dbReference type="InParanoid" id="C3ZF09"/>
<evidence type="ECO:0000256" key="1">
    <source>
        <dbReference type="ARBA" id="ARBA00010241"/>
    </source>
</evidence>
<dbReference type="InterPro" id="IPR000421">
    <property type="entry name" value="FA58C"/>
</dbReference>
<name>C3ZF09_BRAFL</name>
<feature type="signal peptide" evidence="2">
    <location>
        <begin position="1"/>
        <end position="18"/>
    </location>
</feature>
<dbReference type="Gene3D" id="2.60.120.260">
    <property type="entry name" value="Galactose-binding domain-like"/>
    <property type="match status" value="1"/>
</dbReference>
<evidence type="ECO:0000313" key="4">
    <source>
        <dbReference type="EMBL" id="EEN49315.1"/>
    </source>
</evidence>
<gene>
    <name evidence="4" type="ORF">BRAFLDRAFT_83851</name>
</gene>
<evidence type="ECO:0000259" key="3">
    <source>
        <dbReference type="PROSITE" id="PS50022"/>
    </source>
</evidence>
<feature type="chain" id="PRO_5002936747" description="F5/8 type C domain-containing protein" evidence="2">
    <location>
        <begin position="19"/>
        <end position="302"/>
    </location>
</feature>
<accession>C3ZF09</accession>
<dbReference type="Pfam" id="PF00754">
    <property type="entry name" value="F5_F8_type_C"/>
    <property type="match status" value="1"/>
</dbReference>
<feature type="domain" description="F5/8 type C" evidence="3">
    <location>
        <begin position="147"/>
        <end position="300"/>
    </location>
</feature>
<protein>
    <recommendedName>
        <fullName evidence="3">F5/8 type C domain-containing protein</fullName>
    </recommendedName>
</protein>
<dbReference type="PANTHER" id="PTHR24543">
    <property type="entry name" value="MULTICOPPER OXIDASE-RELATED"/>
    <property type="match status" value="1"/>
</dbReference>
<proteinExistence type="inferred from homology"/>
<dbReference type="SMART" id="SM00231">
    <property type="entry name" value="FA58C"/>
    <property type="match status" value="1"/>
</dbReference>
<dbReference type="PANTHER" id="PTHR24543:SF291">
    <property type="entry name" value="SMOKE ALARM, ISOFORM D"/>
    <property type="match status" value="1"/>
</dbReference>
<evidence type="ECO:0000256" key="2">
    <source>
        <dbReference type="SAM" id="SignalP"/>
    </source>
</evidence>
<organism>
    <name type="scientific">Branchiostoma floridae</name>
    <name type="common">Florida lancelet</name>
    <name type="synonym">Amphioxus</name>
    <dbReference type="NCBI Taxonomy" id="7739"/>
    <lineage>
        <taxon>Eukaryota</taxon>
        <taxon>Metazoa</taxon>
        <taxon>Chordata</taxon>
        <taxon>Cephalochordata</taxon>
        <taxon>Leptocardii</taxon>
        <taxon>Amphioxiformes</taxon>
        <taxon>Branchiostomatidae</taxon>
        <taxon>Branchiostoma</taxon>
    </lineage>
</organism>
<reference evidence="4" key="1">
    <citation type="journal article" date="2008" name="Nature">
        <title>The amphioxus genome and the evolution of the chordate karyotype.</title>
        <authorList>
            <consortium name="US DOE Joint Genome Institute (JGI-PGF)"/>
            <person name="Putnam N.H."/>
            <person name="Butts T."/>
            <person name="Ferrier D.E.K."/>
            <person name="Furlong R.F."/>
            <person name="Hellsten U."/>
            <person name="Kawashima T."/>
            <person name="Robinson-Rechavi M."/>
            <person name="Shoguchi E."/>
            <person name="Terry A."/>
            <person name="Yu J.-K."/>
            <person name="Benito-Gutierrez E.L."/>
            <person name="Dubchak I."/>
            <person name="Garcia-Fernandez J."/>
            <person name="Gibson-Brown J.J."/>
            <person name="Grigoriev I.V."/>
            <person name="Horton A.C."/>
            <person name="de Jong P.J."/>
            <person name="Jurka J."/>
            <person name="Kapitonov V.V."/>
            <person name="Kohara Y."/>
            <person name="Kuroki Y."/>
            <person name="Lindquist E."/>
            <person name="Lucas S."/>
            <person name="Osoegawa K."/>
            <person name="Pennacchio L.A."/>
            <person name="Salamov A.A."/>
            <person name="Satou Y."/>
            <person name="Sauka-Spengler T."/>
            <person name="Schmutz J."/>
            <person name="Shin-I T."/>
            <person name="Toyoda A."/>
            <person name="Bronner-Fraser M."/>
            <person name="Fujiyama A."/>
            <person name="Holland L.Z."/>
            <person name="Holland P.W.H."/>
            <person name="Satoh N."/>
            <person name="Rokhsar D.S."/>
        </authorList>
    </citation>
    <scope>NUCLEOTIDE SEQUENCE [LARGE SCALE GENOMIC DNA]</scope>
    <source>
        <strain evidence="4">S238N-H82</strain>
        <tissue evidence="4">Testes</tissue>
    </source>
</reference>
<keyword evidence="2" id="KW-0732">Signal</keyword>
<dbReference type="SUPFAM" id="SSF49785">
    <property type="entry name" value="Galactose-binding domain-like"/>
    <property type="match status" value="1"/>
</dbReference>
<dbReference type="InterPro" id="IPR008979">
    <property type="entry name" value="Galactose-bd-like_sf"/>
</dbReference>
<dbReference type="PROSITE" id="PS50022">
    <property type="entry name" value="FA58C_3"/>
    <property type="match status" value="1"/>
</dbReference>
<comment type="similarity">
    <text evidence="1">Belongs to the neurexin family.</text>
</comment>
<dbReference type="EMBL" id="GG666612">
    <property type="protein sequence ID" value="EEN49315.1"/>
    <property type="molecule type" value="Genomic_DNA"/>
</dbReference>
<dbReference type="PROSITE" id="PS01285">
    <property type="entry name" value="FA58C_1"/>
    <property type="match status" value="1"/>
</dbReference>
<dbReference type="CDD" id="cd00057">
    <property type="entry name" value="FA58C"/>
    <property type="match status" value="1"/>
</dbReference>
<dbReference type="eggNOG" id="KOG2649">
    <property type="taxonomic scope" value="Eukaryota"/>
</dbReference>
<sequence>MAHIVVKVILVTATCISATVCDTQTQTHASKATEDSPELYGKAPNVHCSCNCAMPTQTDRQTCDSVDRMQSDLHAVLAWKGAATNLLHHLKNSLQMMNKSLDDLLKKGCSPESSLVEDIIATHVKTIVLEEIDHRIREATEHVISRVKGPDPLGVESGQIPDTQISASSEVNSGHGPRRARLYGVDEGDGTGAWCAKHRNGNQWLQVDLGKLTEIQGVVTQGRFRYQQWVSTYKLHFSTDGDNWWPYTDASGRQKVFQGNVDSNTPQRHLLANPVTARYVRFLILTWNDHICMRMEVLGNYN</sequence>
<dbReference type="AlphaFoldDB" id="C3ZF09"/>
<dbReference type="STRING" id="7739.C3ZF09"/>
<dbReference type="FunFam" id="2.60.120.260:FF:000016">
    <property type="entry name" value="Contactin-associated protein-like 4 isoform 1"/>
    <property type="match status" value="1"/>
</dbReference>